<dbReference type="InterPro" id="IPR002656">
    <property type="entry name" value="Acyl_transf_3_dom"/>
</dbReference>
<accession>A0A179SZD3</accession>
<feature type="transmembrane region" description="Helical" evidence="3">
    <location>
        <begin position="41"/>
        <end position="62"/>
    </location>
</feature>
<comment type="subcellular location">
    <subcellularLocation>
        <location evidence="1">Membrane</location>
    </subcellularLocation>
</comment>
<sequence length="340" mass="39927">MKNRDSYFDNAKFFLILLVVFGHIIRSFIDDSPMIMNIYKFVYTFHMPAFILISGYFAKGFRKKGYVSKITKKLILPYLIFQGIYSVYYFFIEKQGSIVLDPLDPHWSLWFLISLFFWNVLLFVVTKLPTKWALVLAFSAGLAVGYFEIISNYLSLSRTFVFFPLFLVGFYLKREHFTFITKVPVRGISITLLTITFIMYFNLNFDYEWLFGSKSYSHFGEPSVLSAVIRLGFYCLTLITSISFLALIPKSHAFYTEWGTRTFYVYLLHGFIIQYMRNSELLDWMKDYQSLSFIIILSILLTSTLSTKIVKALTQPFIELRASTFNYYLKNFTTLNTKSD</sequence>
<reference evidence="6" key="1">
    <citation type="submission" date="2016-04" db="EMBL/GenBank/DDBJ databases">
        <authorList>
            <person name="Lyu Z."/>
            <person name="Lyu W."/>
        </authorList>
    </citation>
    <scope>NUCLEOTIDE SEQUENCE [LARGE SCALE GENOMIC DNA]</scope>
    <source>
        <strain evidence="6">C44</strain>
    </source>
</reference>
<dbReference type="PANTHER" id="PTHR37312:SF1">
    <property type="entry name" value="MEMBRANE-BOUND ACYLTRANSFERASE YKRP-RELATED"/>
    <property type="match status" value="1"/>
</dbReference>
<evidence type="ECO:0000313" key="5">
    <source>
        <dbReference type="EMBL" id="OAS86714.1"/>
    </source>
</evidence>
<dbReference type="Pfam" id="PF01757">
    <property type="entry name" value="Acyl_transf_3"/>
    <property type="match status" value="1"/>
</dbReference>
<feature type="transmembrane region" description="Helical" evidence="3">
    <location>
        <begin position="107"/>
        <end position="125"/>
    </location>
</feature>
<feature type="transmembrane region" description="Helical" evidence="3">
    <location>
        <begin position="155"/>
        <end position="172"/>
    </location>
</feature>
<keyword evidence="5" id="KW-0012">Acyltransferase</keyword>
<feature type="transmembrane region" description="Helical" evidence="3">
    <location>
        <begin position="258"/>
        <end position="276"/>
    </location>
</feature>
<feature type="transmembrane region" description="Helical" evidence="3">
    <location>
        <begin position="184"/>
        <end position="203"/>
    </location>
</feature>
<evidence type="ECO:0000256" key="1">
    <source>
        <dbReference type="ARBA" id="ARBA00004370"/>
    </source>
</evidence>
<feature type="transmembrane region" description="Helical" evidence="3">
    <location>
        <begin position="74"/>
        <end position="92"/>
    </location>
</feature>
<evidence type="ECO:0000313" key="6">
    <source>
        <dbReference type="Proteomes" id="UP000078534"/>
    </source>
</evidence>
<keyword evidence="3" id="KW-0472">Membrane</keyword>
<evidence type="ECO:0000256" key="3">
    <source>
        <dbReference type="SAM" id="Phobius"/>
    </source>
</evidence>
<evidence type="ECO:0000256" key="2">
    <source>
        <dbReference type="ARBA" id="ARBA00007400"/>
    </source>
</evidence>
<keyword evidence="5" id="KW-0808">Transferase</keyword>
<dbReference type="STRING" id="152268.A6K24_04170"/>
<dbReference type="RefSeq" id="WP_066331091.1">
    <property type="nucleotide sequence ID" value="NZ_LWSG01000012.1"/>
</dbReference>
<organism evidence="5 6">
    <name type="scientific">Metabacillus litoralis</name>
    <dbReference type="NCBI Taxonomy" id="152268"/>
    <lineage>
        <taxon>Bacteria</taxon>
        <taxon>Bacillati</taxon>
        <taxon>Bacillota</taxon>
        <taxon>Bacilli</taxon>
        <taxon>Bacillales</taxon>
        <taxon>Bacillaceae</taxon>
        <taxon>Metabacillus</taxon>
    </lineage>
</organism>
<feature type="transmembrane region" description="Helical" evidence="3">
    <location>
        <begin position="288"/>
        <end position="305"/>
    </location>
</feature>
<feature type="domain" description="Acyltransferase 3" evidence="4">
    <location>
        <begin position="6"/>
        <end position="299"/>
    </location>
</feature>
<dbReference type="Proteomes" id="UP000078534">
    <property type="component" value="Unassembled WGS sequence"/>
</dbReference>
<keyword evidence="6" id="KW-1185">Reference proteome</keyword>
<feature type="transmembrane region" description="Helical" evidence="3">
    <location>
        <begin position="223"/>
        <end position="246"/>
    </location>
</feature>
<dbReference type="GO" id="GO:0016747">
    <property type="term" value="F:acyltransferase activity, transferring groups other than amino-acyl groups"/>
    <property type="evidence" value="ECO:0007669"/>
    <property type="project" value="InterPro"/>
</dbReference>
<feature type="transmembrane region" description="Helical" evidence="3">
    <location>
        <begin position="132"/>
        <end position="149"/>
    </location>
</feature>
<protein>
    <submittedName>
        <fullName evidence="5">Acyltransferase</fullName>
    </submittedName>
</protein>
<comment type="similarity">
    <text evidence="2">Belongs to the acyltransferase 3 family.</text>
</comment>
<dbReference type="OrthoDB" id="6623990at2"/>
<gene>
    <name evidence="5" type="ORF">A6K24_04170</name>
</gene>
<dbReference type="AlphaFoldDB" id="A0A179SZD3"/>
<evidence type="ECO:0000259" key="4">
    <source>
        <dbReference type="Pfam" id="PF01757"/>
    </source>
</evidence>
<dbReference type="EMBL" id="LWSG01000012">
    <property type="protein sequence ID" value="OAS86714.1"/>
    <property type="molecule type" value="Genomic_DNA"/>
</dbReference>
<keyword evidence="3" id="KW-0812">Transmembrane</keyword>
<proteinExistence type="inferred from homology"/>
<feature type="transmembrane region" description="Helical" evidence="3">
    <location>
        <begin position="12"/>
        <end position="29"/>
    </location>
</feature>
<name>A0A179SZD3_9BACI</name>
<dbReference type="InterPro" id="IPR052734">
    <property type="entry name" value="Nod_factor_acetyltransferase"/>
</dbReference>
<dbReference type="PANTHER" id="PTHR37312">
    <property type="entry name" value="MEMBRANE-BOUND ACYLTRANSFERASE YKRP-RELATED"/>
    <property type="match status" value="1"/>
</dbReference>
<comment type="caution">
    <text evidence="5">The sequence shown here is derived from an EMBL/GenBank/DDBJ whole genome shotgun (WGS) entry which is preliminary data.</text>
</comment>
<keyword evidence="3" id="KW-1133">Transmembrane helix</keyword>